<reference evidence="1" key="1">
    <citation type="submission" date="2018-06" db="EMBL/GenBank/DDBJ databases">
        <authorList>
            <person name="Zhirakovskaya E."/>
        </authorList>
    </citation>
    <scope>NUCLEOTIDE SEQUENCE</scope>
</reference>
<dbReference type="GO" id="GO:0008168">
    <property type="term" value="F:methyltransferase activity"/>
    <property type="evidence" value="ECO:0007669"/>
    <property type="project" value="InterPro"/>
</dbReference>
<accession>A0A3B0URW2</accession>
<dbReference type="EMBL" id="UOET01000323">
    <property type="protein sequence ID" value="VAW29112.1"/>
    <property type="molecule type" value="Genomic_DNA"/>
</dbReference>
<dbReference type="InterPro" id="IPR035996">
    <property type="entry name" value="4pyrrol_Methylase_sf"/>
</dbReference>
<evidence type="ECO:0008006" key="2">
    <source>
        <dbReference type="Google" id="ProtNLM"/>
    </source>
</evidence>
<dbReference type="SUPFAM" id="SSF53790">
    <property type="entry name" value="Tetrapyrrole methylase"/>
    <property type="match status" value="1"/>
</dbReference>
<dbReference type="AlphaFoldDB" id="A0A3B0URW2"/>
<organism evidence="1">
    <name type="scientific">hydrothermal vent metagenome</name>
    <dbReference type="NCBI Taxonomy" id="652676"/>
    <lineage>
        <taxon>unclassified sequences</taxon>
        <taxon>metagenomes</taxon>
        <taxon>ecological metagenomes</taxon>
    </lineage>
</organism>
<gene>
    <name evidence="1" type="ORF">MNBD_BACTEROID07-510</name>
</gene>
<feature type="non-terminal residue" evidence="1">
    <location>
        <position position="84"/>
    </location>
</feature>
<proteinExistence type="predicted"/>
<protein>
    <recommendedName>
        <fullName evidence="2">SAM-dependent methyltransferase</fullName>
    </recommendedName>
</protein>
<sequence>MSKIKKGTVYLFPVTLGSNENIQKVIPAYNYEVLYGIRVFIVENIRTARRFIKKSGHPVPIDDMQFFELNKYTSEEAVDAFLRP</sequence>
<evidence type="ECO:0000313" key="1">
    <source>
        <dbReference type="EMBL" id="VAW29112.1"/>
    </source>
</evidence>
<name>A0A3B0URW2_9ZZZZ</name>
<dbReference type="InterPro" id="IPR014777">
    <property type="entry name" value="4pyrrole_Mease_sub1"/>
</dbReference>
<dbReference type="Gene3D" id="3.40.1010.10">
    <property type="entry name" value="Cobalt-precorrin-4 Transmethylase, Domain 1"/>
    <property type="match status" value="1"/>
</dbReference>